<comment type="caution">
    <text evidence="1">The sequence shown here is derived from an EMBL/GenBank/DDBJ whole genome shotgun (WGS) entry which is preliminary data.</text>
</comment>
<gene>
    <name evidence="1" type="ORF">B296_00023036</name>
</gene>
<sequence length="250" mass="27479">MLPLPSPTLYRSRTNLLPLSFPHCSDVSHTIAVFRSNRSGSASTTLLFLNRMIIPHRVSASPIHIFLLQLPTLIAWHSLQLPQPRDLAAPPTPPPLLPSLPLLRHRSSHLEAISLLNHRHISSSLPPPLLLLPAPASLLPSRYCYSPKQGSATLPEPSLAVHSSVTATFDRHILLKGRRLYCLAYHSIAFSRSNCAFLYRSHYLDPTTLYLSFNLLLSSSPTAATTTFFSPPAATIVAQLVLDSLGLLQP</sequence>
<proteinExistence type="predicted"/>
<name>A0A426XCB1_ENSVE</name>
<evidence type="ECO:0000313" key="1">
    <source>
        <dbReference type="EMBL" id="RRT37105.1"/>
    </source>
</evidence>
<accession>A0A426XCB1</accession>
<dbReference type="Proteomes" id="UP000287651">
    <property type="component" value="Unassembled WGS sequence"/>
</dbReference>
<dbReference type="AlphaFoldDB" id="A0A426XCB1"/>
<dbReference type="EMBL" id="AMZH03022686">
    <property type="protein sequence ID" value="RRT37105.1"/>
    <property type="molecule type" value="Genomic_DNA"/>
</dbReference>
<protein>
    <submittedName>
        <fullName evidence="1">Uncharacterized protein</fullName>
    </submittedName>
</protein>
<evidence type="ECO:0000313" key="2">
    <source>
        <dbReference type="Proteomes" id="UP000287651"/>
    </source>
</evidence>
<organism evidence="1 2">
    <name type="scientific">Ensete ventricosum</name>
    <name type="common">Abyssinian banana</name>
    <name type="synonym">Musa ensete</name>
    <dbReference type="NCBI Taxonomy" id="4639"/>
    <lineage>
        <taxon>Eukaryota</taxon>
        <taxon>Viridiplantae</taxon>
        <taxon>Streptophyta</taxon>
        <taxon>Embryophyta</taxon>
        <taxon>Tracheophyta</taxon>
        <taxon>Spermatophyta</taxon>
        <taxon>Magnoliopsida</taxon>
        <taxon>Liliopsida</taxon>
        <taxon>Zingiberales</taxon>
        <taxon>Musaceae</taxon>
        <taxon>Ensete</taxon>
    </lineage>
</organism>
<reference evidence="1 2" key="1">
    <citation type="journal article" date="2014" name="Agronomy (Basel)">
        <title>A Draft Genome Sequence for Ensete ventricosum, the Drought-Tolerant Tree Against Hunger.</title>
        <authorList>
            <person name="Harrison J."/>
            <person name="Moore K.A."/>
            <person name="Paszkiewicz K."/>
            <person name="Jones T."/>
            <person name="Grant M."/>
            <person name="Ambacheew D."/>
            <person name="Muzemil S."/>
            <person name="Studholme D.J."/>
        </authorList>
    </citation>
    <scope>NUCLEOTIDE SEQUENCE [LARGE SCALE GENOMIC DNA]</scope>
</reference>